<evidence type="ECO:0000313" key="6">
    <source>
        <dbReference type="Proteomes" id="UP001225356"/>
    </source>
</evidence>
<name>A0ABT9QPM0_9ACTN</name>
<evidence type="ECO:0000259" key="4">
    <source>
        <dbReference type="Pfam" id="PF01494"/>
    </source>
</evidence>
<dbReference type="Gene3D" id="3.30.70.2450">
    <property type="match status" value="1"/>
</dbReference>
<evidence type="ECO:0000256" key="1">
    <source>
        <dbReference type="ARBA" id="ARBA00001974"/>
    </source>
</evidence>
<dbReference type="Gene3D" id="3.40.30.120">
    <property type="match status" value="1"/>
</dbReference>
<dbReference type="NCBIfam" id="NF004832">
    <property type="entry name" value="PRK06184.1"/>
    <property type="match status" value="1"/>
</dbReference>
<reference evidence="5 6" key="1">
    <citation type="submission" date="2023-07" db="EMBL/GenBank/DDBJ databases">
        <title>Sequencing the genomes of 1000 actinobacteria strains.</title>
        <authorList>
            <person name="Klenk H.-P."/>
        </authorList>
    </citation>
    <scope>NUCLEOTIDE SEQUENCE [LARGE SCALE GENOMIC DNA]</scope>
    <source>
        <strain evidence="5 6">DSM 46740</strain>
    </source>
</reference>
<dbReference type="PANTHER" id="PTHR43004:SF19">
    <property type="entry name" value="BINDING MONOOXYGENASE, PUTATIVE (JCVI)-RELATED"/>
    <property type="match status" value="1"/>
</dbReference>
<dbReference type="SUPFAM" id="SSF51905">
    <property type="entry name" value="FAD/NAD(P)-binding domain"/>
    <property type="match status" value="1"/>
</dbReference>
<dbReference type="Pfam" id="PF21274">
    <property type="entry name" value="Rng_hyd_C"/>
    <property type="match status" value="1"/>
</dbReference>
<evidence type="ECO:0000256" key="3">
    <source>
        <dbReference type="ARBA" id="ARBA00022827"/>
    </source>
</evidence>
<keyword evidence="6" id="KW-1185">Reference proteome</keyword>
<protein>
    <submittedName>
        <fullName evidence="5">2-polyprenyl-6-methoxyphenol hydroxylase-like FAD-dependent oxidoreductase</fullName>
    </submittedName>
</protein>
<gene>
    <name evidence="5" type="ORF">J2853_007923</name>
</gene>
<keyword evidence="3" id="KW-0274">FAD</keyword>
<dbReference type="InterPro" id="IPR036188">
    <property type="entry name" value="FAD/NAD-bd_sf"/>
</dbReference>
<evidence type="ECO:0000313" key="5">
    <source>
        <dbReference type="EMBL" id="MDP9848712.1"/>
    </source>
</evidence>
<dbReference type="EMBL" id="JAUSQU010000001">
    <property type="protein sequence ID" value="MDP9848712.1"/>
    <property type="molecule type" value="Genomic_DNA"/>
</dbReference>
<sequence>MNEIQVLIVGAGPTGLTLAIELARRGVSLRIVEKAPEHPVGSRGKGLQPRTQEVFDDLGVIDEIVATGRVYPPIRSYSGDQVVWEGRMHELREPEAAVPYPMVLMQPQWRVERILRERLAELGHHVELGTEVIAFEQDADGVTVTLESTAPDGAGGGAPGGARRVRCAYLAGADGGRSFVRKHLGVGFEGDTFETERMLIGDVRTPDLDREHWHAWADMATRTMRFTLCPLPGTDVFQFTMPFTAEEAPEPSLEYFQKIFDEGSGRTDVRFTDLTWMSLYRVNIRMAERFRVGRVLLAGDAAHVHSPAGGQGLNTGVQDAYNLGWKLSGVLGGAPERLLDTYEEERLPVAADVLGISTRLYARAKRNEQDAHVRDEETQQLLLGYRDGSLAAGERGGERVPDATLEGGRLFDALRGPHFTLLALGTAHASLVKEINATYGAAVRAHTVAHRGEAGDLIDVDGQVHDHYGRGLVLIRPDGYVGYHGDESGLGDYLLGVTAAGA</sequence>
<feature type="domain" description="FAD-binding" evidence="4">
    <location>
        <begin position="3"/>
        <end position="354"/>
    </location>
</feature>
<dbReference type="InterPro" id="IPR050641">
    <property type="entry name" value="RIFMO-like"/>
</dbReference>
<accession>A0ABT9QPM0</accession>
<dbReference type="InterPro" id="IPR002938">
    <property type="entry name" value="FAD-bd"/>
</dbReference>
<evidence type="ECO:0000256" key="2">
    <source>
        <dbReference type="ARBA" id="ARBA00022630"/>
    </source>
</evidence>
<keyword evidence="2" id="KW-0285">Flavoprotein</keyword>
<dbReference type="Proteomes" id="UP001225356">
    <property type="component" value="Unassembled WGS sequence"/>
</dbReference>
<organism evidence="5 6">
    <name type="scientific">Streptosporangium lutulentum</name>
    <dbReference type="NCBI Taxonomy" id="1461250"/>
    <lineage>
        <taxon>Bacteria</taxon>
        <taxon>Bacillati</taxon>
        <taxon>Actinomycetota</taxon>
        <taxon>Actinomycetes</taxon>
        <taxon>Streptosporangiales</taxon>
        <taxon>Streptosporangiaceae</taxon>
        <taxon>Streptosporangium</taxon>
    </lineage>
</organism>
<comment type="caution">
    <text evidence="5">The sequence shown here is derived from an EMBL/GenBank/DDBJ whole genome shotgun (WGS) entry which is preliminary data.</text>
</comment>
<dbReference type="PANTHER" id="PTHR43004">
    <property type="entry name" value="TRK SYSTEM POTASSIUM UPTAKE PROTEIN"/>
    <property type="match status" value="1"/>
</dbReference>
<dbReference type="Pfam" id="PF01494">
    <property type="entry name" value="FAD_binding_3"/>
    <property type="match status" value="1"/>
</dbReference>
<comment type="cofactor">
    <cofactor evidence="1">
        <name>FAD</name>
        <dbReference type="ChEBI" id="CHEBI:57692"/>
    </cofactor>
</comment>
<dbReference type="Gene3D" id="3.50.50.60">
    <property type="entry name" value="FAD/NAD(P)-binding domain"/>
    <property type="match status" value="1"/>
</dbReference>
<dbReference type="PRINTS" id="PR00420">
    <property type="entry name" value="RNGMNOXGNASE"/>
</dbReference>
<proteinExistence type="predicted"/>
<dbReference type="RefSeq" id="WP_307566183.1">
    <property type="nucleotide sequence ID" value="NZ_JAUSQU010000001.1"/>
</dbReference>